<accession>A0A5B9RBB8</accession>
<dbReference type="HAMAP" id="MF_04025">
    <property type="entry name" value="HSV_CVC2"/>
    <property type="match status" value="1"/>
</dbReference>
<evidence type="ECO:0000256" key="5">
    <source>
        <dbReference type="ARBA" id="ARBA00022844"/>
    </source>
</evidence>
<evidence type="ECO:0000256" key="2">
    <source>
        <dbReference type="ARBA" id="ARBA00022561"/>
    </source>
</evidence>
<keyword evidence="4" id="KW-1188">Viral release from host cell</keyword>
<evidence type="ECO:0000256" key="8">
    <source>
        <dbReference type="SAM" id="Coils"/>
    </source>
</evidence>
<feature type="region of interest" description="Disordered" evidence="9">
    <location>
        <begin position="457"/>
        <end position="476"/>
    </location>
</feature>
<keyword evidence="2" id="KW-0167">Capsid protein</keyword>
<keyword evidence="8" id="KW-0175">Coiled coil</keyword>
<dbReference type="InterPro" id="IPR002493">
    <property type="entry name" value="Herpes_UL25"/>
</dbReference>
<evidence type="ECO:0000256" key="9">
    <source>
        <dbReference type="SAM" id="MobiDB-lite"/>
    </source>
</evidence>
<dbReference type="GO" id="GO:0075732">
    <property type="term" value="P:viral penetration into host nucleus"/>
    <property type="evidence" value="ECO:0007669"/>
    <property type="project" value="UniProtKB-KW"/>
</dbReference>
<keyword evidence="5" id="KW-0946">Virion</keyword>
<keyword evidence="11" id="KW-1185">Reference proteome</keyword>
<evidence type="ECO:0000313" key="11">
    <source>
        <dbReference type="Proteomes" id="UP001144437"/>
    </source>
</evidence>
<dbReference type="Pfam" id="PF01499">
    <property type="entry name" value="Herpes_UL25"/>
    <property type="match status" value="1"/>
</dbReference>
<dbReference type="GO" id="GO:0046718">
    <property type="term" value="P:symbiont entry into host cell"/>
    <property type="evidence" value="ECO:0007669"/>
    <property type="project" value="UniProtKB-KW"/>
</dbReference>
<organism evidence="10 11">
    <name type="scientific">Cacatuid alphaherpesvirus 2</name>
    <dbReference type="NCBI Taxonomy" id="2604840"/>
    <lineage>
        <taxon>Viruses</taxon>
        <taxon>Duplodnaviria</taxon>
        <taxon>Heunggongvirae</taxon>
        <taxon>Peploviricota</taxon>
        <taxon>Herviviricetes</taxon>
        <taxon>Herpesvirales</taxon>
        <taxon>Orthoherpesviridae</taxon>
        <taxon>Alphaherpesvirinae</taxon>
        <taxon>Iltovirus</taxon>
        <taxon>Iltovirus cacatuidalpha2</taxon>
    </lineage>
</organism>
<evidence type="ECO:0000256" key="6">
    <source>
        <dbReference type="ARBA" id="ARBA00023219"/>
    </source>
</evidence>
<keyword evidence="7" id="KW-1160">Virus entry into host cell</keyword>
<dbReference type="GO" id="GO:0019028">
    <property type="term" value="C:viral capsid"/>
    <property type="evidence" value="ECO:0007669"/>
    <property type="project" value="UniProtKB-KW"/>
</dbReference>
<keyword evidence="6" id="KW-0231">Viral genome packaging</keyword>
<dbReference type="GO" id="GO:0043657">
    <property type="term" value="C:host cell"/>
    <property type="evidence" value="ECO:0007669"/>
    <property type="project" value="GOC"/>
</dbReference>
<keyword evidence="1" id="KW-1163">Viral penetration into host nucleus</keyword>
<reference evidence="10" key="1">
    <citation type="journal article" date="2019" name="Vet. Microbiol.">
        <title>Disease surveillance in wild Victorian cacatuids reveals co-infection with multiple agents and detection of novel avian viruses.</title>
        <authorList>
            <person name="Sutherland M."/>
            <person name="Sarker S."/>
            <person name="Vaz P.K."/>
            <person name="Legione A.R."/>
            <person name="Devlin J.M."/>
            <person name="Macwhirter P.L."/>
            <person name="Whiteley P.L."/>
            <person name="Raidal S.R."/>
        </authorList>
    </citation>
    <scope>NUCLEOTIDE SEQUENCE</scope>
    <source>
        <strain evidence="10">97-0001</strain>
    </source>
</reference>
<sequence>MFGHRFVSLRFSPYNRVGDGRAMVMAHPSNCLIIGNIREPEPCLVVENLIRPELLTARARIEDLERRNRAARLAIDRLTGLVAAVPTDVAAELRNVEKPLEAVVDILDDLADRADHEEEIMTKTKGLPFADGEVIDDTTDNVDVIKIVKNGSSIQWLLMKGNGPVGSARDFHMNFLTIVSAASGTGRLGFGSWYRAIQAQLVENSRGMERILNILPDGRISMRFLRTVIRALKSAAEIYVGHRSYSAFEASVMCLFQYNEAKKNSSNRDKNKNDSQPQVAGTFEEAIKLVPYYLGVLQEDIRKEWGAVSYAFDRSKMPSNFFSPVGSKKYSPGAFDTHVVHRLFKAHGVFAATSRDVTRDEITFVDPDFQRFDDPIANLSLAFFPARREPLLLHEDEPLMRATINSVSLLMLMQRLMFNGDVYTNSRANRFQAAAFFEDKAGPTQLEYGECLAEDTDKFRAPGSRPAAATKTAEEEASRDVVSMDNNIVFLFEKYLLPLYRYDNRTEVTGFFPGLTAICLTGRVKGIPGTTALGDYQTSLANLVDLDLRRTENTGAGAAVVLTVHDAITFDLELGLARLLSVFDVKKHMKTALKSMNVETDSDLIYFLCLGCIPYHVAI</sequence>
<evidence type="ECO:0000256" key="3">
    <source>
        <dbReference type="ARBA" id="ARBA00022562"/>
    </source>
</evidence>
<evidence type="ECO:0000256" key="1">
    <source>
        <dbReference type="ARBA" id="ARBA00022524"/>
    </source>
</evidence>
<proteinExistence type="inferred from homology"/>
<dbReference type="GO" id="GO:0019072">
    <property type="term" value="P:viral genome packaging"/>
    <property type="evidence" value="ECO:0007669"/>
    <property type="project" value="InterPro"/>
</dbReference>
<evidence type="ECO:0000313" key="10">
    <source>
        <dbReference type="EMBL" id="QEG54055.1"/>
    </source>
</evidence>
<evidence type="ECO:0000256" key="7">
    <source>
        <dbReference type="ARBA" id="ARBA00023296"/>
    </source>
</evidence>
<keyword evidence="3" id="KW-1048">Host nucleus</keyword>
<evidence type="ECO:0000256" key="4">
    <source>
        <dbReference type="ARBA" id="ARBA00022612"/>
    </source>
</evidence>
<protein>
    <submittedName>
        <fullName evidence="10">Capsid vertex component 2</fullName>
    </submittedName>
</protein>
<dbReference type="EMBL" id="MK360902">
    <property type="protein sequence ID" value="QEG54055.1"/>
    <property type="molecule type" value="Genomic_DNA"/>
</dbReference>
<dbReference type="Proteomes" id="UP001144437">
    <property type="component" value="Segment"/>
</dbReference>
<feature type="coiled-coil region" evidence="8">
    <location>
        <begin position="54"/>
        <end position="81"/>
    </location>
</feature>
<name>A0A5B9RBB8_9ALPH</name>